<keyword evidence="7 10" id="KW-0472">Membrane</keyword>
<dbReference type="AlphaFoldDB" id="A0A315ZBQ7"/>
<keyword evidence="8 14" id="KW-0675">Receptor</keyword>
<dbReference type="Proteomes" id="UP000245535">
    <property type="component" value="Unassembled WGS sequence"/>
</dbReference>
<dbReference type="PROSITE" id="PS52016">
    <property type="entry name" value="TONB_DEPENDENT_REC_3"/>
    <property type="match status" value="1"/>
</dbReference>
<evidence type="ECO:0000256" key="6">
    <source>
        <dbReference type="ARBA" id="ARBA00023077"/>
    </source>
</evidence>
<dbReference type="EMBL" id="QGDO01000003">
    <property type="protein sequence ID" value="PWJ42218.1"/>
    <property type="molecule type" value="Genomic_DNA"/>
</dbReference>
<dbReference type="GO" id="GO:0044718">
    <property type="term" value="P:siderophore transmembrane transport"/>
    <property type="evidence" value="ECO:0007669"/>
    <property type="project" value="TreeGrafter"/>
</dbReference>
<comment type="subcellular location">
    <subcellularLocation>
        <location evidence="1 10">Cell outer membrane</location>
        <topology evidence="1 10">Multi-pass membrane protein</topology>
    </subcellularLocation>
</comment>
<dbReference type="InterPro" id="IPR039426">
    <property type="entry name" value="TonB-dep_rcpt-like"/>
</dbReference>
<evidence type="ECO:0000259" key="13">
    <source>
        <dbReference type="Pfam" id="PF07715"/>
    </source>
</evidence>
<keyword evidence="2 10" id="KW-0813">Transport</keyword>
<protein>
    <submittedName>
        <fullName evidence="14">Iron complex outermembrane receptor protein</fullName>
    </submittedName>
</protein>
<evidence type="ECO:0000256" key="7">
    <source>
        <dbReference type="ARBA" id="ARBA00023136"/>
    </source>
</evidence>
<evidence type="ECO:0000313" key="15">
    <source>
        <dbReference type="Proteomes" id="UP000245535"/>
    </source>
</evidence>
<keyword evidence="5" id="KW-0732">Signal</keyword>
<keyword evidence="4 10" id="KW-0812">Transmembrane</keyword>
<organism evidence="14 15">
    <name type="scientific">Sediminitomix flava</name>
    <dbReference type="NCBI Taxonomy" id="379075"/>
    <lineage>
        <taxon>Bacteria</taxon>
        <taxon>Pseudomonadati</taxon>
        <taxon>Bacteroidota</taxon>
        <taxon>Cytophagia</taxon>
        <taxon>Cytophagales</taxon>
        <taxon>Flammeovirgaceae</taxon>
        <taxon>Sediminitomix</taxon>
    </lineage>
</organism>
<proteinExistence type="inferred from homology"/>
<keyword evidence="9 10" id="KW-0998">Cell outer membrane</keyword>
<dbReference type="Gene3D" id="2.170.130.10">
    <property type="entry name" value="TonB-dependent receptor, plug domain"/>
    <property type="match status" value="1"/>
</dbReference>
<dbReference type="InterPro" id="IPR012910">
    <property type="entry name" value="Plug_dom"/>
</dbReference>
<keyword evidence="6 11" id="KW-0798">TonB box</keyword>
<accession>A0A315ZBQ7</accession>
<feature type="domain" description="TonB-dependent receptor-like beta-barrel" evidence="12">
    <location>
        <begin position="253"/>
        <end position="632"/>
    </location>
</feature>
<dbReference type="GO" id="GO:0015344">
    <property type="term" value="F:siderophore uptake transmembrane transporter activity"/>
    <property type="evidence" value="ECO:0007669"/>
    <property type="project" value="TreeGrafter"/>
</dbReference>
<evidence type="ECO:0000256" key="2">
    <source>
        <dbReference type="ARBA" id="ARBA00022448"/>
    </source>
</evidence>
<evidence type="ECO:0000256" key="10">
    <source>
        <dbReference type="PROSITE-ProRule" id="PRU01360"/>
    </source>
</evidence>
<evidence type="ECO:0000256" key="9">
    <source>
        <dbReference type="ARBA" id="ARBA00023237"/>
    </source>
</evidence>
<dbReference type="Pfam" id="PF00593">
    <property type="entry name" value="TonB_dep_Rec_b-barrel"/>
    <property type="match status" value="1"/>
</dbReference>
<dbReference type="SUPFAM" id="SSF56935">
    <property type="entry name" value="Porins"/>
    <property type="match status" value="1"/>
</dbReference>
<evidence type="ECO:0000256" key="3">
    <source>
        <dbReference type="ARBA" id="ARBA00022452"/>
    </source>
</evidence>
<evidence type="ECO:0000256" key="8">
    <source>
        <dbReference type="ARBA" id="ARBA00023170"/>
    </source>
</evidence>
<dbReference type="PANTHER" id="PTHR30069:SF29">
    <property type="entry name" value="HEMOGLOBIN AND HEMOGLOBIN-HAPTOGLOBIN-BINDING PROTEIN 1-RELATED"/>
    <property type="match status" value="1"/>
</dbReference>
<dbReference type="InterPro" id="IPR037066">
    <property type="entry name" value="Plug_dom_sf"/>
</dbReference>
<evidence type="ECO:0000259" key="12">
    <source>
        <dbReference type="Pfam" id="PF00593"/>
    </source>
</evidence>
<dbReference type="InterPro" id="IPR036942">
    <property type="entry name" value="Beta-barrel_TonB_sf"/>
</dbReference>
<gene>
    <name evidence="14" type="ORF">BC781_103470</name>
</gene>
<comment type="similarity">
    <text evidence="10 11">Belongs to the TonB-dependent receptor family.</text>
</comment>
<sequence>MILKGIRYRYLLFFVSIFTLGFNTNLLYAQVLDSVLYLEEVNIVDVSIPERISFKTTYIEPEIIESNLTASLGEMLSLNTPIFIKSYGVGGTQTPSFRGTGASHTQVYWNGVSLNSPMLGQVDLSLFPVAFSDEVVVNYGASSLMHGTGGLGGAIQMNSRVVMDGVPHVLVSHTANTLQNHISNASVTLGSEKLQSTTKVYYKDAKNLFDFVNPLEPGSPTWTNENSAHLQYGILQEFSFRLRENETFSFYTWYQTSERELPPSMHTEQSFAWQSDESLRFLGSWDRVDEKKSLSLSTYYGKENFYYQKDISNDNFPKISASDTDSYSFQLHGKSSFHLSDKLDLRFGFDYQYDNLNSTVREGGSQTKSNQSDQNIFDLYSGVEWLPSSNLSMSFLVRQELIDDQIQPFLPSLGIDWKAYSNYTQDLNLRVNLSRNFHAPTLNDKYLYPVGNEDMKPEEGWIGEIGGTYHIQKSNALSFKIETTAFASLINNWIVWTPSVSNLWAPKNLKEVFSRGIEQIVSASYDNGRDFSVDLYTSFSYVRSENQEAEDELDKSVGNQLTYTPITSFQGYARMKYKDYYLTIEEQAYGKRFTQTDASEWLPAYYLTNVAVGKKIYLNSHRIDVQARIENIFNYHYQSIARKPMPGRVYQLSLTYRLN</sequence>
<keyword evidence="3 10" id="KW-1134">Transmembrane beta strand</keyword>
<dbReference type="PANTHER" id="PTHR30069">
    <property type="entry name" value="TONB-DEPENDENT OUTER MEMBRANE RECEPTOR"/>
    <property type="match status" value="1"/>
</dbReference>
<evidence type="ECO:0000256" key="5">
    <source>
        <dbReference type="ARBA" id="ARBA00022729"/>
    </source>
</evidence>
<evidence type="ECO:0000313" key="14">
    <source>
        <dbReference type="EMBL" id="PWJ42218.1"/>
    </source>
</evidence>
<dbReference type="Pfam" id="PF07715">
    <property type="entry name" value="Plug"/>
    <property type="match status" value="1"/>
</dbReference>
<comment type="caution">
    <text evidence="14">The sequence shown here is derived from an EMBL/GenBank/DDBJ whole genome shotgun (WGS) entry which is preliminary data.</text>
</comment>
<feature type="domain" description="TonB-dependent receptor plug" evidence="13">
    <location>
        <begin position="54"/>
        <end position="154"/>
    </location>
</feature>
<keyword evidence="15" id="KW-1185">Reference proteome</keyword>
<dbReference type="InterPro" id="IPR000531">
    <property type="entry name" value="Beta-barrel_TonB"/>
</dbReference>
<dbReference type="Gene3D" id="2.40.170.20">
    <property type="entry name" value="TonB-dependent receptor, beta-barrel domain"/>
    <property type="match status" value="1"/>
</dbReference>
<reference evidence="14 15" key="1">
    <citation type="submission" date="2018-03" db="EMBL/GenBank/DDBJ databases">
        <title>Genomic Encyclopedia of Archaeal and Bacterial Type Strains, Phase II (KMG-II): from individual species to whole genera.</title>
        <authorList>
            <person name="Goeker M."/>
        </authorList>
    </citation>
    <scope>NUCLEOTIDE SEQUENCE [LARGE SCALE GENOMIC DNA]</scope>
    <source>
        <strain evidence="14 15">DSM 28229</strain>
    </source>
</reference>
<evidence type="ECO:0000256" key="11">
    <source>
        <dbReference type="RuleBase" id="RU003357"/>
    </source>
</evidence>
<dbReference type="GO" id="GO:0009279">
    <property type="term" value="C:cell outer membrane"/>
    <property type="evidence" value="ECO:0007669"/>
    <property type="project" value="UniProtKB-SubCell"/>
</dbReference>
<evidence type="ECO:0000256" key="4">
    <source>
        <dbReference type="ARBA" id="ARBA00022692"/>
    </source>
</evidence>
<evidence type="ECO:0000256" key="1">
    <source>
        <dbReference type="ARBA" id="ARBA00004571"/>
    </source>
</evidence>
<name>A0A315ZBQ7_SEDFL</name>